<protein>
    <submittedName>
        <fullName evidence="1">Uncharacterized protein</fullName>
    </submittedName>
</protein>
<keyword evidence="2" id="KW-1185">Reference proteome</keyword>
<dbReference type="EMBL" id="JANSHE010007939">
    <property type="protein sequence ID" value="KAJ2955153.1"/>
    <property type="molecule type" value="Genomic_DNA"/>
</dbReference>
<comment type="caution">
    <text evidence="1">The sequence shown here is derived from an EMBL/GenBank/DDBJ whole genome shotgun (WGS) entry which is preliminary data.</text>
</comment>
<gene>
    <name evidence="1" type="ORF">NUW54_g14761</name>
</gene>
<proteinExistence type="predicted"/>
<sequence length="201" mass="22170">MPSDHSSGVPLARSSSSSGLYGSQGFVDSPMQIDDISNQTIEDAYDYFGGPDLGEDFSHSRVHISRRRSRTEIRDDDERVEEITRYAEGGASSVTMGRSSSGTWHQVSAPRHDADMPVVVVNEENGAVEERQERSRESSPSAVSRNRLPEEASSPPTASHTFHPCCTGTGTPRQSRPHLHRLFLHIEQPLDSFLRPGLRGL</sequence>
<reference evidence="1" key="1">
    <citation type="submission" date="2022-08" db="EMBL/GenBank/DDBJ databases">
        <title>Genome Sequence of Pycnoporus sanguineus.</title>
        <authorList>
            <person name="Buettner E."/>
        </authorList>
    </citation>
    <scope>NUCLEOTIDE SEQUENCE</scope>
    <source>
        <strain evidence="1">CG-C14</strain>
    </source>
</reference>
<dbReference type="Proteomes" id="UP001144978">
    <property type="component" value="Unassembled WGS sequence"/>
</dbReference>
<evidence type="ECO:0000313" key="2">
    <source>
        <dbReference type="Proteomes" id="UP001144978"/>
    </source>
</evidence>
<evidence type="ECO:0000313" key="1">
    <source>
        <dbReference type="EMBL" id="KAJ2955153.1"/>
    </source>
</evidence>
<organism evidence="1 2">
    <name type="scientific">Trametes sanguinea</name>
    <dbReference type="NCBI Taxonomy" id="158606"/>
    <lineage>
        <taxon>Eukaryota</taxon>
        <taxon>Fungi</taxon>
        <taxon>Dikarya</taxon>
        <taxon>Basidiomycota</taxon>
        <taxon>Agaricomycotina</taxon>
        <taxon>Agaricomycetes</taxon>
        <taxon>Polyporales</taxon>
        <taxon>Polyporaceae</taxon>
        <taxon>Trametes</taxon>
    </lineage>
</organism>
<name>A0ACC1MCA7_9APHY</name>
<accession>A0ACC1MCA7</accession>